<organism evidence="7 8">
    <name type="scientific">Bacillus thuringiensis serovar sooncheon</name>
    <dbReference type="NCBI Taxonomy" id="180891"/>
    <lineage>
        <taxon>Bacteria</taxon>
        <taxon>Bacillati</taxon>
        <taxon>Bacillota</taxon>
        <taxon>Bacilli</taxon>
        <taxon>Bacillales</taxon>
        <taxon>Bacillaceae</taxon>
        <taxon>Bacillus</taxon>
        <taxon>Bacillus cereus group</taxon>
    </lineage>
</organism>
<dbReference type="FunFam" id="3.40.50.980:FF:000001">
    <property type="entry name" value="Non-ribosomal peptide synthetase"/>
    <property type="match status" value="1"/>
</dbReference>
<dbReference type="InterPro" id="IPR006162">
    <property type="entry name" value="Ppantetheine_attach_site"/>
</dbReference>
<dbReference type="Gene3D" id="3.40.50.720">
    <property type="entry name" value="NAD(P)-binding Rossmann-like Domain"/>
    <property type="match status" value="1"/>
</dbReference>
<dbReference type="SUPFAM" id="SSF56801">
    <property type="entry name" value="Acetyl-CoA synthetase-like"/>
    <property type="match status" value="1"/>
</dbReference>
<evidence type="ECO:0000256" key="5">
    <source>
        <dbReference type="ARBA" id="ARBA00022840"/>
    </source>
</evidence>
<dbReference type="Gene3D" id="2.30.38.10">
    <property type="entry name" value="Luciferase, Domain 3"/>
    <property type="match status" value="1"/>
</dbReference>
<keyword evidence="3" id="KW-0597">Phosphoprotein</keyword>
<dbReference type="GO" id="GO:0005524">
    <property type="term" value="F:ATP binding"/>
    <property type="evidence" value="ECO:0007669"/>
    <property type="project" value="UniProtKB-KW"/>
</dbReference>
<proteinExistence type="inferred from homology"/>
<gene>
    <name evidence="7" type="ORF">BK724_25260</name>
</gene>
<dbReference type="PROSITE" id="PS00012">
    <property type="entry name" value="PHOSPHOPANTETHEINE"/>
    <property type="match status" value="1"/>
</dbReference>
<dbReference type="Pfam" id="PF00550">
    <property type="entry name" value="PP-binding"/>
    <property type="match status" value="1"/>
</dbReference>
<dbReference type="Proteomes" id="UP000194733">
    <property type="component" value="Unassembled WGS sequence"/>
</dbReference>
<dbReference type="Gene3D" id="3.40.50.980">
    <property type="match status" value="2"/>
</dbReference>
<dbReference type="InterPro" id="IPR010071">
    <property type="entry name" value="AA_adenyl_dom"/>
</dbReference>
<feature type="domain" description="Carrier" evidence="6">
    <location>
        <begin position="517"/>
        <end position="591"/>
    </location>
</feature>
<dbReference type="AlphaFoldDB" id="A0A9Q5SDF6"/>
<dbReference type="Gene3D" id="3.30.300.30">
    <property type="match status" value="1"/>
</dbReference>
<keyword evidence="2" id="KW-0596">Phosphopantetheine</keyword>
<comment type="caution">
    <text evidence="7">The sequence shown here is derived from an EMBL/GenBank/DDBJ whole genome shotgun (WGS) entry which is preliminary data.</text>
</comment>
<dbReference type="SUPFAM" id="SSF47336">
    <property type="entry name" value="ACP-like"/>
    <property type="match status" value="1"/>
</dbReference>
<dbReference type="Pfam" id="PF00501">
    <property type="entry name" value="AMP-binding"/>
    <property type="match status" value="1"/>
</dbReference>
<dbReference type="PANTHER" id="PTHR44845">
    <property type="entry name" value="CARRIER DOMAIN-CONTAINING PROTEIN"/>
    <property type="match status" value="1"/>
</dbReference>
<dbReference type="InterPro" id="IPR036291">
    <property type="entry name" value="NAD(P)-bd_dom_sf"/>
</dbReference>
<sequence length="974" mass="112435">MEVQTILELFYKIVDLHGECLAVSSQEKKVTYKELNEQSNKLAHLLIQKGISVGDFVGIYLERNVDTVISILGILKAGGAYVPLDPTNPFKRNQYIIKDTNIRFIISDFEHMKDISKISDRVTVLTLKDGNHEINVNPKLLQINKAYIIYTSGTTGKPKGVIINHGNLLNISNWIKNKYQIKKDDRLLQFASFSFDASVMEIFPSLISGSCIYITSNTERISVTHFLETLNKENISIIPILPTVFFNYICTFFKNNNIQNFSYLRIIGIGGEQLNQDMVSAFVDKYDQSIDLYNLYGPTETTVITSYYKIPQNLNSSRLAIPIGKPIDDAIFYIVDTDGHLCKTGEIGELWIASKGVSEGYLNKKEQTNIAFIDNPFEQNKYNGKLYKSGDLVRMLPDRNLEFIARKDTQVKIRGHRMELGEIEFALRNIEGIEDAVVVKEEDGIDSKLKVFYTSNRHVDIKNVMKSLKESLPSYMVPKLYRRMDTFPLNSSNKVDRQQLEQEQAYATNEEISNIVEPRNEIERQFIAAWRKILQVEKIGVQDDFFDIGGHSLKVLEVLVALRGTYPQLTFSDFYEYKTIENLAQNIINKKHDVMSEPFEHFIYLDEKPYIYKPKKQNKQKTVLLTGSTGFLGSYILRDLIEEDYQIYLLIRGGNPNQRLQDKFHFYFNKNLDCKNISIINGDITKEYLGIGYQNFLHLANNIDSIIHAAADVRYHGDLEHFQATNITGTKNMLTFLDLNERIEFHHISTLAITEDLAIEEKWDAFNAENRNFIHLKNNVYTQTKLAAENLVLDRLNNREVFIYRMGNLVGASDNGNFQENIKDNAFYGMIRSMILLNKAIDVQWQVDFTPIDFASQAVVKALSIDTSRRIFHICHPNPIPYKELIYHIINMGYNIELLPVKRFEEYLFNDEEKNQQGVELVIVKLDRNKTRHTPYVFMSNKTLKDLGMEKVIPEINKELIENLIQYGQKIGYF</sequence>
<evidence type="ECO:0000256" key="1">
    <source>
        <dbReference type="ARBA" id="ARBA00006432"/>
    </source>
</evidence>
<dbReference type="PROSITE" id="PS50075">
    <property type="entry name" value="CARRIER"/>
    <property type="match status" value="1"/>
</dbReference>
<accession>A0A9Q5SDF6</accession>
<keyword evidence="5" id="KW-0067">ATP-binding</keyword>
<dbReference type="Gene3D" id="1.10.1200.10">
    <property type="entry name" value="ACP-like"/>
    <property type="match status" value="1"/>
</dbReference>
<evidence type="ECO:0000256" key="4">
    <source>
        <dbReference type="ARBA" id="ARBA00022741"/>
    </source>
</evidence>
<keyword evidence="4" id="KW-0547">Nucleotide-binding</keyword>
<evidence type="ECO:0000256" key="2">
    <source>
        <dbReference type="ARBA" id="ARBA00022450"/>
    </source>
</evidence>
<evidence type="ECO:0000259" key="6">
    <source>
        <dbReference type="PROSITE" id="PS50075"/>
    </source>
</evidence>
<evidence type="ECO:0000313" key="8">
    <source>
        <dbReference type="Proteomes" id="UP000194733"/>
    </source>
</evidence>
<dbReference type="RefSeq" id="WP_065212473.1">
    <property type="nucleotide sequence ID" value="NZ_NFCY01000029.1"/>
</dbReference>
<evidence type="ECO:0000313" key="7">
    <source>
        <dbReference type="EMBL" id="OTX42668.1"/>
    </source>
</evidence>
<dbReference type="CDD" id="cd05930">
    <property type="entry name" value="A_NRPS"/>
    <property type="match status" value="1"/>
</dbReference>
<reference evidence="7 8" key="1">
    <citation type="submission" date="2016-10" db="EMBL/GenBank/DDBJ databases">
        <title>Comparative genomics of Bacillus thuringiensis reveals a path to pathogens against multiple invertebrate hosts.</title>
        <authorList>
            <person name="Zheng J."/>
            <person name="Gao Q."/>
            <person name="Liu H."/>
            <person name="Peng D."/>
            <person name="Ruan L."/>
            <person name="Sun M."/>
        </authorList>
    </citation>
    <scope>NUCLEOTIDE SEQUENCE [LARGE SCALE GENOMIC DNA]</scope>
    <source>
        <strain evidence="7">BGSC 4BB1</strain>
    </source>
</reference>
<dbReference type="PROSITE" id="PS00455">
    <property type="entry name" value="AMP_BINDING"/>
    <property type="match status" value="1"/>
</dbReference>
<dbReference type="EMBL" id="NFCY01000029">
    <property type="protein sequence ID" value="OTX42668.1"/>
    <property type="molecule type" value="Genomic_DNA"/>
</dbReference>
<evidence type="ECO:0000256" key="3">
    <source>
        <dbReference type="ARBA" id="ARBA00022553"/>
    </source>
</evidence>
<comment type="similarity">
    <text evidence="1">Belongs to the ATP-dependent AMP-binding enzyme family.</text>
</comment>
<protein>
    <recommendedName>
        <fullName evidence="6">Carrier domain-containing protein</fullName>
    </recommendedName>
</protein>
<dbReference type="InterPro" id="IPR009081">
    <property type="entry name" value="PP-bd_ACP"/>
</dbReference>
<dbReference type="PANTHER" id="PTHR44845:SF7">
    <property type="entry name" value="PLIPASTATIN SYNTHASE SUBUNIT D"/>
    <property type="match status" value="1"/>
</dbReference>
<dbReference type="InterPro" id="IPR000873">
    <property type="entry name" value="AMP-dep_synth/lig_dom"/>
</dbReference>
<name>A0A9Q5SDF6_BACTU</name>
<dbReference type="InterPro" id="IPR045851">
    <property type="entry name" value="AMP-bd_C_sf"/>
</dbReference>
<dbReference type="InterPro" id="IPR013120">
    <property type="entry name" value="FAR_NAD-bd"/>
</dbReference>
<dbReference type="SUPFAM" id="SSF51735">
    <property type="entry name" value="NAD(P)-binding Rossmann-fold domains"/>
    <property type="match status" value="1"/>
</dbReference>
<dbReference type="InterPro" id="IPR036736">
    <property type="entry name" value="ACP-like_sf"/>
</dbReference>
<dbReference type="NCBIfam" id="TIGR01733">
    <property type="entry name" value="AA-adenyl-dom"/>
    <property type="match status" value="1"/>
</dbReference>
<dbReference type="InterPro" id="IPR020845">
    <property type="entry name" value="AMP-binding_CS"/>
</dbReference>
<dbReference type="Pfam" id="PF07993">
    <property type="entry name" value="NAD_binding_4"/>
    <property type="match status" value="1"/>
</dbReference>